<keyword evidence="7" id="KW-1185">Reference proteome</keyword>
<dbReference type="Proteomes" id="UP000266915">
    <property type="component" value="Unassembled WGS sequence"/>
</dbReference>
<accession>A0A3N2C857</accession>
<keyword evidence="5" id="KW-0411">Iron-sulfur</keyword>
<proteinExistence type="predicted"/>
<evidence type="ECO:0000256" key="3">
    <source>
        <dbReference type="ARBA" id="ARBA00023002"/>
    </source>
</evidence>
<organism evidence="6 7">
    <name type="scientific">Plantibacter flavus</name>
    <dbReference type="NCBI Taxonomy" id="150123"/>
    <lineage>
        <taxon>Bacteria</taxon>
        <taxon>Bacillati</taxon>
        <taxon>Actinomycetota</taxon>
        <taxon>Actinomycetes</taxon>
        <taxon>Micrococcales</taxon>
        <taxon>Microbacteriaceae</taxon>
        <taxon>Plantibacter</taxon>
    </lineage>
</organism>
<dbReference type="Gene3D" id="3.50.50.60">
    <property type="entry name" value="FAD/NAD(P)-binding domain"/>
    <property type="match status" value="1"/>
</dbReference>
<keyword evidence="1" id="KW-0004">4Fe-4S</keyword>
<evidence type="ECO:0000256" key="4">
    <source>
        <dbReference type="ARBA" id="ARBA00023004"/>
    </source>
</evidence>
<dbReference type="Pfam" id="PF12831">
    <property type="entry name" value="FAD_oxidored"/>
    <property type="match status" value="1"/>
</dbReference>
<protein>
    <submittedName>
        <fullName evidence="6">FAD dependent oxidoreductase</fullName>
    </submittedName>
</protein>
<dbReference type="GO" id="GO:0016491">
    <property type="term" value="F:oxidoreductase activity"/>
    <property type="evidence" value="ECO:0007669"/>
    <property type="project" value="UniProtKB-KW"/>
</dbReference>
<keyword evidence="4" id="KW-0408">Iron</keyword>
<dbReference type="InterPro" id="IPR036188">
    <property type="entry name" value="FAD/NAD-bd_sf"/>
</dbReference>
<dbReference type="EMBL" id="RKHL01000001">
    <property type="protein sequence ID" value="ROR83657.1"/>
    <property type="molecule type" value="Genomic_DNA"/>
</dbReference>
<dbReference type="InterPro" id="IPR039650">
    <property type="entry name" value="HdrA-like"/>
</dbReference>
<dbReference type="PANTHER" id="PTHR43498:SF1">
    <property type="entry name" value="COB--COM HETERODISULFIDE REDUCTASE IRON-SULFUR SUBUNIT A"/>
    <property type="match status" value="1"/>
</dbReference>
<dbReference type="RefSeq" id="WP_085511453.1">
    <property type="nucleotide sequence ID" value="NZ_FXAP01000002.1"/>
</dbReference>
<name>A0A3N2C857_9MICO</name>
<dbReference type="PANTHER" id="PTHR43498">
    <property type="entry name" value="FERREDOXIN:COB-COM HETERODISULFIDE REDUCTASE SUBUNIT A"/>
    <property type="match status" value="1"/>
</dbReference>
<evidence type="ECO:0000313" key="6">
    <source>
        <dbReference type="EMBL" id="ROR83657.1"/>
    </source>
</evidence>
<evidence type="ECO:0000313" key="7">
    <source>
        <dbReference type="Proteomes" id="UP000266915"/>
    </source>
</evidence>
<evidence type="ECO:0000256" key="1">
    <source>
        <dbReference type="ARBA" id="ARBA00022485"/>
    </source>
</evidence>
<evidence type="ECO:0000256" key="5">
    <source>
        <dbReference type="ARBA" id="ARBA00023014"/>
    </source>
</evidence>
<dbReference type="GO" id="GO:0046872">
    <property type="term" value="F:metal ion binding"/>
    <property type="evidence" value="ECO:0007669"/>
    <property type="project" value="UniProtKB-KW"/>
</dbReference>
<reference evidence="6 7" key="1">
    <citation type="submission" date="2018-11" db="EMBL/GenBank/DDBJ databases">
        <title>Sequencing the genomes of 1000 actinobacteria strains.</title>
        <authorList>
            <person name="Klenk H.-P."/>
        </authorList>
    </citation>
    <scope>NUCLEOTIDE SEQUENCE [LARGE SCALE GENOMIC DNA]</scope>
    <source>
        <strain evidence="6 7">DSM 14012</strain>
    </source>
</reference>
<sequence>MQHRTQTADVVVIGGGLAGVSAAVAAARLGSRVSLVTNRPVLGGNSSSEVRVWVVGATAHGHQRFARETGIMGELFLENQYRNPEGNPFYWDQTVLDLVRAEPNLQLHLNTDARIVTMEEPADGEESPSPRIASVTGWTMGSEIETEFVAPVFIDCTGDGLVGHLAGATSRIGREGRAELGEPWAPEVADDELLGSSIFFYTKDAGRPERFVAPDIARDIRDTPILTNRIIRTGDNGCNYWWIEWGGELDTVAENEQIRDELWSVVFGIWDYIKNSGEFDADTLTLEWVGSIPGKREYRRLLGDHTLTQNDLLDQVDFEDTVAFGGWSIDLHPVEGVYAETAGAQQRFSNGTYGIPFRSLYSRDVDNLLFAGRNISASHVAFGSTRVMATCATQGQAVGTAAALIARDGLTPRELAGHALPLLQRTLLREDAPVIGITTDDPDDLAGRATVSASSALDAISTLEHLGSGERFTLDRDVAILVPVAPSLDQITLIVDAARDATLRVELWSTGKLQNAVPVEHLLDGAVEIAAGVGVSATVRFGWTPDVEQNAVLVVRASPDVSLLLTEGHPYGLLVLTAKHTSDEVFDDHIPEEQDQAILDWNARKLRGRSVALTVGGDTTAYRPERIVDGYQRPYGGPHLWSSERIDDNRDLVAEPEVLTLHWDEPVDVASVRIVFNDDVDVDLINLHHHRTDFEAVPELVAAYRLEARPAGAADGAWTVLAEVEGNRHRHRIHDVEPVRVDALRVVVTATNGSPYVSVASVKVFEHPSGRTTRPRRARPLR</sequence>
<dbReference type="GO" id="GO:0051539">
    <property type="term" value="F:4 iron, 4 sulfur cluster binding"/>
    <property type="evidence" value="ECO:0007669"/>
    <property type="project" value="UniProtKB-KW"/>
</dbReference>
<dbReference type="Gene3D" id="2.60.120.260">
    <property type="entry name" value="Galactose-binding domain-like"/>
    <property type="match status" value="1"/>
</dbReference>
<dbReference type="SUPFAM" id="SSF51905">
    <property type="entry name" value="FAD/NAD(P)-binding domain"/>
    <property type="match status" value="1"/>
</dbReference>
<gene>
    <name evidence="6" type="ORF">EDD42_3771</name>
</gene>
<comment type="caution">
    <text evidence="6">The sequence shown here is derived from an EMBL/GenBank/DDBJ whole genome shotgun (WGS) entry which is preliminary data.</text>
</comment>
<evidence type="ECO:0000256" key="2">
    <source>
        <dbReference type="ARBA" id="ARBA00022723"/>
    </source>
</evidence>
<dbReference type="AlphaFoldDB" id="A0A3N2C857"/>
<keyword evidence="3" id="KW-0560">Oxidoreductase</keyword>
<keyword evidence="2" id="KW-0479">Metal-binding</keyword>